<keyword evidence="2" id="KW-1185">Reference proteome</keyword>
<proteinExistence type="predicted"/>
<dbReference type="EMBL" id="JAWZYT010002564">
    <property type="protein sequence ID" value="KAK4303557.1"/>
    <property type="molecule type" value="Genomic_DNA"/>
</dbReference>
<reference evidence="1" key="1">
    <citation type="submission" date="2023-11" db="EMBL/GenBank/DDBJ databases">
        <title>Genome assemblies of two species of porcelain crab, Petrolisthes cinctipes and Petrolisthes manimaculis (Anomura: Porcellanidae).</title>
        <authorList>
            <person name="Angst P."/>
        </authorList>
    </citation>
    <scope>NUCLEOTIDE SEQUENCE</scope>
    <source>
        <strain evidence="1">PB745_02</strain>
        <tissue evidence="1">Gill</tissue>
    </source>
</reference>
<comment type="caution">
    <text evidence="1">The sequence shown here is derived from an EMBL/GenBank/DDBJ whole genome shotgun (WGS) entry which is preliminary data.</text>
</comment>
<evidence type="ECO:0000313" key="2">
    <source>
        <dbReference type="Proteomes" id="UP001292094"/>
    </source>
</evidence>
<dbReference type="AlphaFoldDB" id="A0AAE1TZC7"/>
<organism evidence="1 2">
    <name type="scientific">Petrolisthes manimaculis</name>
    <dbReference type="NCBI Taxonomy" id="1843537"/>
    <lineage>
        <taxon>Eukaryota</taxon>
        <taxon>Metazoa</taxon>
        <taxon>Ecdysozoa</taxon>
        <taxon>Arthropoda</taxon>
        <taxon>Crustacea</taxon>
        <taxon>Multicrustacea</taxon>
        <taxon>Malacostraca</taxon>
        <taxon>Eumalacostraca</taxon>
        <taxon>Eucarida</taxon>
        <taxon>Decapoda</taxon>
        <taxon>Pleocyemata</taxon>
        <taxon>Anomura</taxon>
        <taxon>Galatheoidea</taxon>
        <taxon>Porcellanidae</taxon>
        <taxon>Petrolisthes</taxon>
    </lineage>
</organism>
<protein>
    <submittedName>
        <fullName evidence="1">Uncharacterized protein</fullName>
    </submittedName>
</protein>
<name>A0AAE1TZC7_9EUCA</name>
<gene>
    <name evidence="1" type="ORF">Pmani_024440</name>
</gene>
<dbReference type="Proteomes" id="UP001292094">
    <property type="component" value="Unassembled WGS sequence"/>
</dbReference>
<evidence type="ECO:0000313" key="1">
    <source>
        <dbReference type="EMBL" id="KAK4303557.1"/>
    </source>
</evidence>
<sequence length="79" mass="8749">MGIIWASRGQPVSHYLNPSLRLTHTLPTPTHALITLPLTTCPRLPMPSSRYPIPTPPQYALLTPLHSLSLRQPTPPHSL</sequence>
<accession>A0AAE1TZC7</accession>